<evidence type="ECO:0000313" key="8">
    <source>
        <dbReference type="EMBL" id="SUN50722.1"/>
    </source>
</evidence>
<accession>A0A380JX09</accession>
<dbReference type="Gene3D" id="1.10.10.1270">
    <property type="entry name" value="Sbi, C3 binding domain IV"/>
    <property type="match status" value="1"/>
</dbReference>
<proteinExistence type="predicted"/>
<protein>
    <submittedName>
        <fullName evidence="8">Lipoprotein</fullName>
    </submittedName>
</protein>
<sequence length="336" mass="37486">MKHKGCLAIILYFILGIIVLSILLMLMPFILVAGIIGLWFYTKKRPDNKRRNYAITAIVVGSIGTLIWGSGLTNTSDKGKVTTQITPKTAISKASQKPEKQSKKQISQNENRKVQTAQRALITLEKDTNRTNLEKAREAIGQVKHSKDKESLQRQFNILEQAIYFTEAEATIKELEIKKTKHLIESAKQKVNLVSNTNKRNALRNRIDSVTKAIEDQEVQQAAANNAEIAIQQLENNQIRDNIGSAQAKVNLLSDVDKKTAFTNRINAVVSAIETREAQEREAQAAAATQQQFAQTPRTYYANCTEMRSAGAAPIQQGQPGYATHLDRDHDGWACE</sequence>
<evidence type="ECO:0000256" key="5">
    <source>
        <dbReference type="SAM" id="MobiDB-lite"/>
    </source>
</evidence>
<dbReference type="RefSeq" id="WP_115246428.1">
    <property type="nucleotide sequence ID" value="NZ_UHFG01000004.1"/>
</dbReference>
<name>A0A380JX09_STRDY</name>
<feature type="domain" description="Excalibur calcium-binding" evidence="7">
    <location>
        <begin position="300"/>
        <end position="336"/>
    </location>
</feature>
<keyword evidence="6" id="KW-1133">Transmembrane helix</keyword>
<dbReference type="Pfam" id="PF05901">
    <property type="entry name" value="Excalibur"/>
    <property type="match status" value="1"/>
</dbReference>
<keyword evidence="3" id="KW-0732">Signal</keyword>
<feature type="region of interest" description="Disordered" evidence="5">
    <location>
        <begin position="313"/>
        <end position="336"/>
    </location>
</feature>
<reference evidence="8 9" key="1">
    <citation type="submission" date="2018-06" db="EMBL/GenBank/DDBJ databases">
        <authorList>
            <consortium name="Pathogen Informatics"/>
            <person name="Doyle S."/>
        </authorList>
    </citation>
    <scope>NUCLEOTIDE SEQUENCE [LARGE SCALE GENOMIC DNA]</scope>
    <source>
        <strain evidence="8 9">NCTC4670</strain>
    </source>
</reference>
<keyword evidence="6" id="KW-0812">Transmembrane</keyword>
<evidence type="ECO:0000256" key="6">
    <source>
        <dbReference type="SAM" id="Phobius"/>
    </source>
</evidence>
<feature type="compositionally biased region" description="Polar residues" evidence="5">
    <location>
        <begin position="104"/>
        <end position="114"/>
    </location>
</feature>
<keyword evidence="2" id="KW-0964">Secreted</keyword>
<evidence type="ECO:0000256" key="3">
    <source>
        <dbReference type="ARBA" id="ARBA00022729"/>
    </source>
</evidence>
<keyword evidence="6" id="KW-0472">Membrane</keyword>
<feature type="transmembrane region" description="Helical" evidence="6">
    <location>
        <begin position="12"/>
        <end position="41"/>
    </location>
</feature>
<dbReference type="InterPro" id="IPR008613">
    <property type="entry name" value="Excalibur_Ca-bd_domain"/>
</dbReference>
<feature type="transmembrane region" description="Helical" evidence="6">
    <location>
        <begin position="53"/>
        <end position="71"/>
    </location>
</feature>
<evidence type="ECO:0000256" key="4">
    <source>
        <dbReference type="SAM" id="Coils"/>
    </source>
</evidence>
<dbReference type="Proteomes" id="UP000254797">
    <property type="component" value="Unassembled WGS sequence"/>
</dbReference>
<keyword evidence="8" id="KW-0449">Lipoprotein</keyword>
<evidence type="ECO:0000259" key="7">
    <source>
        <dbReference type="SMART" id="SM00894"/>
    </source>
</evidence>
<dbReference type="InterPro" id="IPR041909">
    <property type="entry name" value="Sbi_C3_db_domIV"/>
</dbReference>
<dbReference type="GO" id="GO:0005576">
    <property type="term" value="C:extracellular region"/>
    <property type="evidence" value="ECO:0007669"/>
    <property type="project" value="UniProtKB-SubCell"/>
</dbReference>
<feature type="region of interest" description="Disordered" evidence="5">
    <location>
        <begin position="90"/>
        <end position="114"/>
    </location>
</feature>
<keyword evidence="4" id="KW-0175">Coiled coil</keyword>
<feature type="coiled-coil region" evidence="4">
    <location>
        <begin position="200"/>
        <end position="237"/>
    </location>
</feature>
<evidence type="ECO:0000256" key="1">
    <source>
        <dbReference type="ARBA" id="ARBA00004613"/>
    </source>
</evidence>
<dbReference type="EMBL" id="UHFG01000004">
    <property type="protein sequence ID" value="SUN50722.1"/>
    <property type="molecule type" value="Genomic_DNA"/>
</dbReference>
<comment type="subcellular location">
    <subcellularLocation>
        <location evidence="1">Secreted</location>
    </subcellularLocation>
</comment>
<evidence type="ECO:0000313" key="9">
    <source>
        <dbReference type="Proteomes" id="UP000254797"/>
    </source>
</evidence>
<gene>
    <name evidence="8" type="ORF">NCTC4670_01599</name>
</gene>
<dbReference type="AlphaFoldDB" id="A0A380JX09"/>
<feature type="compositionally biased region" description="Basic and acidic residues" evidence="5">
    <location>
        <begin position="325"/>
        <end position="336"/>
    </location>
</feature>
<organism evidence="8 9">
    <name type="scientific">Streptococcus dysgalactiae subsp. dysgalactiae</name>
    <dbReference type="NCBI Taxonomy" id="99822"/>
    <lineage>
        <taxon>Bacteria</taxon>
        <taxon>Bacillati</taxon>
        <taxon>Bacillota</taxon>
        <taxon>Bacilli</taxon>
        <taxon>Lactobacillales</taxon>
        <taxon>Streptococcaceae</taxon>
        <taxon>Streptococcus</taxon>
    </lineage>
</organism>
<evidence type="ECO:0000256" key="2">
    <source>
        <dbReference type="ARBA" id="ARBA00022525"/>
    </source>
</evidence>
<dbReference type="SMART" id="SM00894">
    <property type="entry name" value="Excalibur"/>
    <property type="match status" value="1"/>
</dbReference>